<comment type="caution">
    <text evidence="1">The sequence shown here is derived from an EMBL/GenBank/DDBJ whole genome shotgun (WGS) entry which is preliminary data.</text>
</comment>
<dbReference type="AlphaFoldDB" id="K5BAN1"/>
<dbReference type="Proteomes" id="UP000006265">
    <property type="component" value="Unassembled WGS sequence"/>
</dbReference>
<accession>K5BAN1</accession>
<dbReference type="EMBL" id="AMRA01000096">
    <property type="protein sequence ID" value="EKF22530.1"/>
    <property type="molecule type" value="Genomic_DNA"/>
</dbReference>
<protein>
    <submittedName>
        <fullName evidence="1">Uncharacterized protein</fullName>
    </submittedName>
</protein>
<dbReference type="PATRIC" id="fig|1122247.3.peg.3364"/>
<sequence length="98" mass="9898">MIGEDECDGYGAQAVQCGDSRRSSGVTAARGDTDRRRCHVDALPSRLRASKSRGQNACGRGGATTTAGCSNVIQAVGIDAGPHLVGALVGQGPSWSGP</sequence>
<organism evidence="1 2">
    <name type="scientific">Mycolicibacterium hassiacum (strain DSM 44199 / CIP 105218 / JCM 12690 / 3849)</name>
    <name type="common">Mycobacterium hassiacum</name>
    <dbReference type="NCBI Taxonomy" id="1122247"/>
    <lineage>
        <taxon>Bacteria</taxon>
        <taxon>Bacillati</taxon>
        <taxon>Actinomycetota</taxon>
        <taxon>Actinomycetes</taxon>
        <taxon>Mycobacteriales</taxon>
        <taxon>Mycobacteriaceae</taxon>
        <taxon>Mycolicibacterium</taxon>
    </lineage>
</organism>
<reference evidence="1 2" key="1">
    <citation type="journal article" date="2012" name="J. Bacteriol.">
        <title>Genome sequence of Mycobacterium hassiacum DSM 44199, a rare source of heat-stable mycobacterial proteins.</title>
        <authorList>
            <person name="Tiago I."/>
            <person name="Maranha A."/>
            <person name="Mendes V."/>
            <person name="Alarico S."/>
            <person name="Moynihan P.J."/>
            <person name="Clarke A.J."/>
            <person name="Macedo-Ribeiro S."/>
            <person name="Pereira P.J."/>
            <person name="Empadinhas N."/>
        </authorList>
    </citation>
    <scope>NUCLEOTIDE SEQUENCE [LARGE SCALE GENOMIC DNA]</scope>
    <source>
        <strain evidence="2">DSM 44199 / CIP 105218 / JCM 12690 / 3849</strain>
    </source>
</reference>
<name>K5BAN1_MYCHD</name>
<evidence type="ECO:0000313" key="1">
    <source>
        <dbReference type="EMBL" id="EKF22530.1"/>
    </source>
</evidence>
<gene>
    <name evidence="1" type="ORF">C731_3508</name>
</gene>
<proteinExistence type="predicted"/>
<evidence type="ECO:0000313" key="2">
    <source>
        <dbReference type="Proteomes" id="UP000006265"/>
    </source>
</evidence>
<keyword evidence="2" id="KW-1185">Reference proteome</keyword>